<dbReference type="Proteomes" id="UP001519287">
    <property type="component" value="Unassembled WGS sequence"/>
</dbReference>
<name>A0ABS4IVN3_9BACL</name>
<dbReference type="RefSeq" id="WP_209971635.1">
    <property type="nucleotide sequence ID" value="NZ_JAGGLB010000006.1"/>
</dbReference>
<evidence type="ECO:0000313" key="7">
    <source>
        <dbReference type="EMBL" id="MBP1990896.1"/>
    </source>
</evidence>
<sequence>MNESLEKELTIITPEQVQLKFRTAGVGSRAIAHLWDGLILLVVNGLLLALIIFASRLEWLNILDGVADYAGAALIILFILLNVGYFLATEMYMGGQTPGKKIMGLRVLQDNGQSATFLSIIIRNLFRILDFLPSFYFLGALIMLFSSKDKRIGDMVAGTIVVTEPGRERLQRKKGIDKSVAAWEGRLPDLNLDDAARRRVTPEDWQLIAAWMERLSGMSAARREEFSQPIFRHFVVKLQHESEGLYDASAYLIALYLALREDWEI</sequence>
<keyword evidence="4 5" id="KW-0472">Membrane</keyword>
<dbReference type="Pfam" id="PF06271">
    <property type="entry name" value="RDD"/>
    <property type="match status" value="1"/>
</dbReference>
<keyword evidence="3 5" id="KW-1133">Transmembrane helix</keyword>
<evidence type="ECO:0000256" key="5">
    <source>
        <dbReference type="SAM" id="Phobius"/>
    </source>
</evidence>
<proteinExistence type="predicted"/>
<dbReference type="InterPro" id="IPR010432">
    <property type="entry name" value="RDD"/>
</dbReference>
<evidence type="ECO:0000259" key="6">
    <source>
        <dbReference type="Pfam" id="PF06271"/>
    </source>
</evidence>
<dbReference type="PANTHER" id="PTHR38480">
    <property type="entry name" value="SLR0254 PROTEIN"/>
    <property type="match status" value="1"/>
</dbReference>
<feature type="transmembrane region" description="Helical" evidence="5">
    <location>
        <begin position="125"/>
        <end position="145"/>
    </location>
</feature>
<reference evidence="7 8" key="1">
    <citation type="submission" date="2021-03" db="EMBL/GenBank/DDBJ databases">
        <title>Genomic Encyclopedia of Type Strains, Phase IV (KMG-IV): sequencing the most valuable type-strain genomes for metagenomic binning, comparative biology and taxonomic classification.</title>
        <authorList>
            <person name="Goeker M."/>
        </authorList>
    </citation>
    <scope>NUCLEOTIDE SEQUENCE [LARGE SCALE GENOMIC DNA]</scope>
    <source>
        <strain evidence="7 8">DSM 26048</strain>
    </source>
</reference>
<protein>
    <submittedName>
        <fullName evidence="7">RDD family membrane protein YckC</fullName>
    </submittedName>
</protein>
<evidence type="ECO:0000256" key="4">
    <source>
        <dbReference type="ARBA" id="ARBA00023136"/>
    </source>
</evidence>
<comment type="caution">
    <text evidence="7">The sequence shown here is derived from an EMBL/GenBank/DDBJ whole genome shotgun (WGS) entry which is preliminary data.</text>
</comment>
<keyword evidence="2 5" id="KW-0812">Transmembrane</keyword>
<dbReference type="EMBL" id="JAGGLB010000006">
    <property type="protein sequence ID" value="MBP1990896.1"/>
    <property type="molecule type" value="Genomic_DNA"/>
</dbReference>
<evidence type="ECO:0000256" key="1">
    <source>
        <dbReference type="ARBA" id="ARBA00004141"/>
    </source>
</evidence>
<accession>A0ABS4IVN3</accession>
<evidence type="ECO:0000313" key="8">
    <source>
        <dbReference type="Proteomes" id="UP001519287"/>
    </source>
</evidence>
<feature type="transmembrane region" description="Helical" evidence="5">
    <location>
        <begin position="66"/>
        <end position="88"/>
    </location>
</feature>
<evidence type="ECO:0000256" key="3">
    <source>
        <dbReference type="ARBA" id="ARBA00022989"/>
    </source>
</evidence>
<feature type="transmembrane region" description="Helical" evidence="5">
    <location>
        <begin position="30"/>
        <end position="54"/>
    </location>
</feature>
<keyword evidence="8" id="KW-1185">Reference proteome</keyword>
<gene>
    <name evidence="7" type="ORF">J2Z66_002502</name>
</gene>
<organism evidence="7 8">
    <name type="scientific">Paenibacillus eucommiae</name>
    <dbReference type="NCBI Taxonomy" id="1355755"/>
    <lineage>
        <taxon>Bacteria</taxon>
        <taxon>Bacillati</taxon>
        <taxon>Bacillota</taxon>
        <taxon>Bacilli</taxon>
        <taxon>Bacillales</taxon>
        <taxon>Paenibacillaceae</taxon>
        <taxon>Paenibacillus</taxon>
    </lineage>
</organism>
<dbReference type="PANTHER" id="PTHR38480:SF1">
    <property type="entry name" value="SLR0254 PROTEIN"/>
    <property type="match status" value="1"/>
</dbReference>
<feature type="domain" description="RDD" evidence="6">
    <location>
        <begin position="23"/>
        <end position="158"/>
    </location>
</feature>
<comment type="subcellular location">
    <subcellularLocation>
        <location evidence="1">Membrane</location>
        <topology evidence="1">Multi-pass membrane protein</topology>
    </subcellularLocation>
</comment>
<evidence type="ECO:0000256" key="2">
    <source>
        <dbReference type="ARBA" id="ARBA00022692"/>
    </source>
</evidence>